<dbReference type="Proteomes" id="UP000235672">
    <property type="component" value="Unassembled WGS sequence"/>
</dbReference>
<evidence type="ECO:0000256" key="1">
    <source>
        <dbReference type="SAM" id="MobiDB-lite"/>
    </source>
</evidence>
<keyword evidence="3" id="KW-1185">Reference proteome</keyword>
<protein>
    <submittedName>
        <fullName evidence="2">Uncharacterized protein</fullName>
    </submittedName>
</protein>
<dbReference type="STRING" id="1745343.A0A2J6PLK0"/>
<dbReference type="AlphaFoldDB" id="A0A2J6PLK0"/>
<gene>
    <name evidence="2" type="ORF">NA56DRAFT_664423</name>
</gene>
<organism evidence="2 3">
    <name type="scientific">Hyaloscypha hepaticicola</name>
    <dbReference type="NCBI Taxonomy" id="2082293"/>
    <lineage>
        <taxon>Eukaryota</taxon>
        <taxon>Fungi</taxon>
        <taxon>Dikarya</taxon>
        <taxon>Ascomycota</taxon>
        <taxon>Pezizomycotina</taxon>
        <taxon>Leotiomycetes</taxon>
        <taxon>Helotiales</taxon>
        <taxon>Hyaloscyphaceae</taxon>
        <taxon>Hyaloscypha</taxon>
    </lineage>
</organism>
<dbReference type="EMBL" id="KZ613518">
    <property type="protein sequence ID" value="PMD14893.1"/>
    <property type="molecule type" value="Genomic_DNA"/>
</dbReference>
<evidence type="ECO:0000313" key="2">
    <source>
        <dbReference type="EMBL" id="PMD14893.1"/>
    </source>
</evidence>
<dbReference type="OrthoDB" id="37659at2759"/>
<name>A0A2J6PLK0_9HELO</name>
<reference evidence="2 3" key="1">
    <citation type="submission" date="2016-05" db="EMBL/GenBank/DDBJ databases">
        <title>A degradative enzymes factory behind the ericoid mycorrhizal symbiosis.</title>
        <authorList>
            <consortium name="DOE Joint Genome Institute"/>
            <person name="Martino E."/>
            <person name="Morin E."/>
            <person name="Grelet G."/>
            <person name="Kuo A."/>
            <person name="Kohler A."/>
            <person name="Daghino S."/>
            <person name="Barry K."/>
            <person name="Choi C."/>
            <person name="Cichocki N."/>
            <person name="Clum A."/>
            <person name="Copeland A."/>
            <person name="Hainaut M."/>
            <person name="Haridas S."/>
            <person name="Labutti K."/>
            <person name="Lindquist E."/>
            <person name="Lipzen A."/>
            <person name="Khouja H.-R."/>
            <person name="Murat C."/>
            <person name="Ohm R."/>
            <person name="Olson A."/>
            <person name="Spatafora J."/>
            <person name="Veneault-Fourrey C."/>
            <person name="Henrissat B."/>
            <person name="Grigoriev I."/>
            <person name="Martin F."/>
            <person name="Perotto S."/>
        </authorList>
    </citation>
    <scope>NUCLEOTIDE SEQUENCE [LARGE SCALE GENOMIC DNA]</scope>
    <source>
        <strain evidence="2 3">UAMH 7357</strain>
    </source>
</reference>
<accession>A0A2J6PLK0</accession>
<feature type="region of interest" description="Disordered" evidence="1">
    <location>
        <begin position="1"/>
        <end position="29"/>
    </location>
</feature>
<evidence type="ECO:0000313" key="3">
    <source>
        <dbReference type="Proteomes" id="UP000235672"/>
    </source>
</evidence>
<sequence length="317" mass="33658">MPTKEEEAESAAQEAQEDDDNALPVYSATVTGPTVDSPFDFPSYEPPPAFVATTSPVSASTSASASASAGPQLSLPIAIPQITPDKTGPFLDAYTQPLLQYGITPESWRAFLSTMSAFLAAKVSEQAVSHAADVGRHVTNVPKRFGKDTVVHAKHVGHTIRDSAKSGDYVGAAMGVVHGVISLPVATAMRAVGATISLPMTAISATMQKPQTPRERAFAYAAAANKKWLGMRGLQAQLIDTAELARTVGLSTTRLLDLARTGRDRSATGQIEALKDYICELETFEASALDLGANTLWLMISKEEVETPADVKRERIS</sequence>
<proteinExistence type="predicted"/>